<dbReference type="PANTHER" id="PTHR10695">
    <property type="entry name" value="DEPHOSPHO-COA KINASE-RELATED"/>
    <property type="match status" value="1"/>
</dbReference>
<dbReference type="AlphaFoldDB" id="A0AAV5HJ32"/>
<dbReference type="EMBL" id="BPVZ01000001">
    <property type="protein sequence ID" value="GKU86805.1"/>
    <property type="molecule type" value="Genomic_DNA"/>
</dbReference>
<evidence type="ECO:0000313" key="5">
    <source>
        <dbReference type="Proteomes" id="UP001054252"/>
    </source>
</evidence>
<keyword evidence="3" id="KW-0067">ATP-binding</keyword>
<organism evidence="4 5">
    <name type="scientific">Rubroshorea leprosula</name>
    <dbReference type="NCBI Taxonomy" id="152421"/>
    <lineage>
        <taxon>Eukaryota</taxon>
        <taxon>Viridiplantae</taxon>
        <taxon>Streptophyta</taxon>
        <taxon>Embryophyta</taxon>
        <taxon>Tracheophyta</taxon>
        <taxon>Spermatophyta</taxon>
        <taxon>Magnoliopsida</taxon>
        <taxon>eudicotyledons</taxon>
        <taxon>Gunneridae</taxon>
        <taxon>Pentapetalae</taxon>
        <taxon>rosids</taxon>
        <taxon>malvids</taxon>
        <taxon>Malvales</taxon>
        <taxon>Dipterocarpaceae</taxon>
        <taxon>Rubroshorea</taxon>
    </lineage>
</organism>
<dbReference type="Gene3D" id="3.40.50.300">
    <property type="entry name" value="P-loop containing nucleotide triphosphate hydrolases"/>
    <property type="match status" value="1"/>
</dbReference>
<evidence type="ECO:0000313" key="4">
    <source>
        <dbReference type="EMBL" id="GKU86805.1"/>
    </source>
</evidence>
<dbReference type="CDD" id="cd02022">
    <property type="entry name" value="DPCK"/>
    <property type="match status" value="1"/>
</dbReference>
<proteinExistence type="predicted"/>
<dbReference type="Proteomes" id="UP001054252">
    <property type="component" value="Unassembled WGS sequence"/>
</dbReference>
<accession>A0AAV5HJ32</accession>
<protein>
    <recommendedName>
        <fullName evidence="6">Dephospho-CoA kinase</fullName>
    </recommendedName>
</protein>
<evidence type="ECO:0000256" key="1">
    <source>
        <dbReference type="ARBA" id="ARBA00004724"/>
    </source>
</evidence>
<name>A0AAV5HJ32_9ROSI</name>
<evidence type="ECO:0008006" key="6">
    <source>
        <dbReference type="Google" id="ProtNLM"/>
    </source>
</evidence>
<dbReference type="PROSITE" id="PS51219">
    <property type="entry name" value="DPCK"/>
    <property type="match status" value="1"/>
</dbReference>
<dbReference type="Pfam" id="PF01121">
    <property type="entry name" value="CoaE"/>
    <property type="match status" value="1"/>
</dbReference>
<evidence type="ECO:0000256" key="3">
    <source>
        <dbReference type="ARBA" id="ARBA00022840"/>
    </source>
</evidence>
<keyword evidence="2" id="KW-0547">Nucleotide-binding</keyword>
<dbReference type="GO" id="GO:0004140">
    <property type="term" value="F:dephospho-CoA kinase activity"/>
    <property type="evidence" value="ECO:0007669"/>
    <property type="project" value="InterPro"/>
</dbReference>
<dbReference type="GO" id="GO:0005524">
    <property type="term" value="F:ATP binding"/>
    <property type="evidence" value="ECO:0007669"/>
    <property type="project" value="UniProtKB-KW"/>
</dbReference>
<dbReference type="PANTHER" id="PTHR10695:SF46">
    <property type="entry name" value="BIFUNCTIONAL COENZYME A SYNTHASE-RELATED"/>
    <property type="match status" value="1"/>
</dbReference>
<keyword evidence="5" id="KW-1185">Reference proteome</keyword>
<evidence type="ECO:0000256" key="2">
    <source>
        <dbReference type="ARBA" id="ARBA00022741"/>
    </source>
</evidence>
<reference evidence="4 5" key="1">
    <citation type="journal article" date="2021" name="Commun. Biol.">
        <title>The genome of Shorea leprosula (Dipterocarpaceae) highlights the ecological relevance of drought in aseasonal tropical rainforests.</title>
        <authorList>
            <person name="Ng K.K.S."/>
            <person name="Kobayashi M.J."/>
            <person name="Fawcett J.A."/>
            <person name="Hatakeyama M."/>
            <person name="Paape T."/>
            <person name="Ng C.H."/>
            <person name="Ang C.C."/>
            <person name="Tnah L.H."/>
            <person name="Lee C.T."/>
            <person name="Nishiyama T."/>
            <person name="Sese J."/>
            <person name="O'Brien M.J."/>
            <person name="Copetti D."/>
            <person name="Mohd Noor M.I."/>
            <person name="Ong R.C."/>
            <person name="Putra M."/>
            <person name="Sireger I.Z."/>
            <person name="Indrioko S."/>
            <person name="Kosugi Y."/>
            <person name="Izuno A."/>
            <person name="Isagi Y."/>
            <person name="Lee S.L."/>
            <person name="Shimizu K.K."/>
        </authorList>
    </citation>
    <scope>NUCLEOTIDE SEQUENCE [LARGE SCALE GENOMIC DNA]</scope>
    <source>
        <strain evidence="4">214</strain>
    </source>
</reference>
<dbReference type="InterPro" id="IPR027417">
    <property type="entry name" value="P-loop_NTPase"/>
</dbReference>
<dbReference type="NCBIfam" id="TIGR00152">
    <property type="entry name" value="dephospho-CoA kinase"/>
    <property type="match status" value="1"/>
</dbReference>
<dbReference type="SUPFAM" id="SSF52540">
    <property type="entry name" value="P-loop containing nucleoside triphosphate hydrolases"/>
    <property type="match status" value="1"/>
</dbReference>
<sequence>MLAPYISFGIFLEILKLWLKGFETIVLDIPLLFEAKMEKQTNPIIIVWVDPETQLQRLLSRDETAKEDARNRINAQMSLDSKRNKADMLIDNTVSLKDLNEQFRRLLFQVHKAFDMD</sequence>
<gene>
    <name evidence="4" type="ORF">SLEP1_g1281</name>
</gene>
<dbReference type="InterPro" id="IPR001977">
    <property type="entry name" value="Depp_CoAkinase"/>
</dbReference>
<dbReference type="GO" id="GO:0015937">
    <property type="term" value="P:coenzyme A biosynthetic process"/>
    <property type="evidence" value="ECO:0007669"/>
    <property type="project" value="InterPro"/>
</dbReference>
<comment type="caution">
    <text evidence="4">The sequence shown here is derived from an EMBL/GenBank/DDBJ whole genome shotgun (WGS) entry which is preliminary data.</text>
</comment>
<comment type="pathway">
    <text evidence="1">Cofactor biosynthesis; coenzyme A biosynthesis.</text>
</comment>